<proteinExistence type="predicted"/>
<dbReference type="Proteomes" id="UP000029640">
    <property type="component" value="Unassembled WGS sequence"/>
</dbReference>
<dbReference type="HOGENOM" id="CLU_1765498_0_0_6"/>
<dbReference type="EMBL" id="AUVB01000054">
    <property type="protein sequence ID" value="KGE03523.1"/>
    <property type="molecule type" value="Genomic_DNA"/>
</dbReference>
<comment type="caution">
    <text evidence="1">The sequence shown here is derived from an EMBL/GenBank/DDBJ whole genome shotgun (WGS) entry which is preliminary data.</text>
</comment>
<evidence type="ECO:0000313" key="2">
    <source>
        <dbReference type="Proteomes" id="UP000029640"/>
    </source>
</evidence>
<dbReference type="STRING" id="1265313.HRUBRA_01902"/>
<reference evidence="1 2" key="1">
    <citation type="journal article" date="2014" name="Genome Announc.">
        <title>Genome Sequence of Gammaproteobacterial Pseudohaliea rubra Type Strain DSM 19751, Isolated from Coastal Seawater of the Mediterranean Sea.</title>
        <authorList>
            <person name="Spring S."/>
            <person name="Fiebig A."/>
            <person name="Riedel T."/>
            <person name="Goker M."/>
            <person name="Klenk H.P."/>
        </authorList>
    </citation>
    <scope>NUCLEOTIDE SEQUENCE [LARGE SCALE GENOMIC DNA]</scope>
    <source>
        <strain evidence="1 2">DSM 19751</strain>
    </source>
</reference>
<protein>
    <submittedName>
        <fullName evidence="1">Uncharacterized protein</fullName>
    </submittedName>
</protein>
<gene>
    <name evidence="1" type="ORF">HRUBRA_01902</name>
</gene>
<name>A0A095VR01_9GAMM</name>
<evidence type="ECO:0000313" key="1">
    <source>
        <dbReference type="EMBL" id="KGE03523.1"/>
    </source>
</evidence>
<dbReference type="Pfam" id="PF20420">
    <property type="entry name" value="DUF6702"/>
    <property type="match status" value="1"/>
</dbReference>
<keyword evidence="2" id="KW-1185">Reference proteome</keyword>
<accession>A0A095VR01</accession>
<sequence length="147" mass="16004">MAHPFHASYAELSWSAAGDQLQVALRVIPEDLETALSREAGGPVLLDPASPPVALMEAYLDRHFEISADGAEPAPVAFLGLEIAYDETWLYFTLPVSRAAAPLMLSNTLLFDVAEAQSNRVRSLWAPEAPVLVFTAREPSQPLPVHR</sequence>
<dbReference type="AlphaFoldDB" id="A0A095VR01"/>
<dbReference type="InterPro" id="IPR046525">
    <property type="entry name" value="DUF6702"/>
</dbReference>
<organism evidence="1 2">
    <name type="scientific">Pseudohaliea rubra DSM 19751</name>
    <dbReference type="NCBI Taxonomy" id="1265313"/>
    <lineage>
        <taxon>Bacteria</taxon>
        <taxon>Pseudomonadati</taxon>
        <taxon>Pseudomonadota</taxon>
        <taxon>Gammaproteobacteria</taxon>
        <taxon>Cellvibrionales</taxon>
        <taxon>Halieaceae</taxon>
        <taxon>Pseudohaliea</taxon>
    </lineage>
</organism>